<dbReference type="InterPro" id="IPR009057">
    <property type="entry name" value="Homeodomain-like_sf"/>
</dbReference>
<keyword evidence="1 2" id="KW-0238">DNA-binding</keyword>
<dbReference type="Pfam" id="PF00440">
    <property type="entry name" value="TetR_N"/>
    <property type="match status" value="1"/>
</dbReference>
<gene>
    <name evidence="4" type="ORF">SAMN04488557_0583</name>
</gene>
<dbReference type="Gene3D" id="1.10.357.10">
    <property type="entry name" value="Tetracycline Repressor, domain 2"/>
    <property type="match status" value="1"/>
</dbReference>
<dbReference type="Proteomes" id="UP000199423">
    <property type="component" value="Unassembled WGS sequence"/>
</dbReference>
<dbReference type="RefSeq" id="WP_092863958.1">
    <property type="nucleotide sequence ID" value="NZ_FPCH01000001.1"/>
</dbReference>
<protein>
    <submittedName>
        <fullName evidence="4">DNA-binding transcriptional regulator, AcrR family</fullName>
    </submittedName>
</protein>
<evidence type="ECO:0000313" key="5">
    <source>
        <dbReference type="Proteomes" id="UP000199423"/>
    </source>
</evidence>
<dbReference type="PANTHER" id="PTHR43479">
    <property type="entry name" value="ACREF/ENVCD OPERON REPRESSOR-RELATED"/>
    <property type="match status" value="1"/>
</dbReference>
<organism evidence="4 5">
    <name type="scientific">Hyphomicrobium facile</name>
    <dbReference type="NCBI Taxonomy" id="51670"/>
    <lineage>
        <taxon>Bacteria</taxon>
        <taxon>Pseudomonadati</taxon>
        <taxon>Pseudomonadota</taxon>
        <taxon>Alphaproteobacteria</taxon>
        <taxon>Hyphomicrobiales</taxon>
        <taxon>Hyphomicrobiaceae</taxon>
        <taxon>Hyphomicrobium</taxon>
    </lineage>
</organism>
<feature type="domain" description="HTH tetR-type" evidence="3">
    <location>
        <begin position="21"/>
        <end position="81"/>
    </location>
</feature>
<reference evidence="5" key="1">
    <citation type="submission" date="2016-10" db="EMBL/GenBank/DDBJ databases">
        <authorList>
            <person name="Varghese N."/>
            <person name="Submissions S."/>
        </authorList>
    </citation>
    <scope>NUCLEOTIDE SEQUENCE [LARGE SCALE GENOMIC DNA]</scope>
    <source>
        <strain evidence="5">DSM 1565</strain>
    </source>
</reference>
<dbReference type="AlphaFoldDB" id="A0A1I7MWK2"/>
<dbReference type="STRING" id="51670.SAMN04488557_0583"/>
<proteinExistence type="predicted"/>
<sequence length="228" mass="25717">MGRKRKEIEPKLGRRAAVVAGPDADELARIALDLFAERHYSTVTIKDIGKAANVNSAMIYYHYRDKLALFNAAIDSATSEAFQHFDDNIHNGKHENAASAINAWFDVHVTLYKRLRNVIKISMDCSGPEFSDARSTIKNFYSHEKKILGDIINDGIDSGIFRKVDVSVVCTMISAFLDGILARSLMLKDFDMLKTVEEFKRTLWLHLGYRTVPVRTSSRSNTTDRKSA</sequence>
<accession>A0A1I7MWK2</accession>
<dbReference type="InterPro" id="IPR001647">
    <property type="entry name" value="HTH_TetR"/>
</dbReference>
<dbReference type="InterPro" id="IPR036271">
    <property type="entry name" value="Tet_transcr_reg_TetR-rel_C_sf"/>
</dbReference>
<keyword evidence="5" id="KW-1185">Reference proteome</keyword>
<evidence type="ECO:0000256" key="2">
    <source>
        <dbReference type="PROSITE-ProRule" id="PRU00335"/>
    </source>
</evidence>
<dbReference type="OrthoDB" id="2356263at2"/>
<dbReference type="SUPFAM" id="SSF48498">
    <property type="entry name" value="Tetracyclin repressor-like, C-terminal domain"/>
    <property type="match status" value="1"/>
</dbReference>
<evidence type="ECO:0000256" key="1">
    <source>
        <dbReference type="ARBA" id="ARBA00023125"/>
    </source>
</evidence>
<feature type="DNA-binding region" description="H-T-H motif" evidence="2">
    <location>
        <begin position="44"/>
        <end position="63"/>
    </location>
</feature>
<dbReference type="GO" id="GO:0003677">
    <property type="term" value="F:DNA binding"/>
    <property type="evidence" value="ECO:0007669"/>
    <property type="project" value="UniProtKB-UniRule"/>
</dbReference>
<dbReference type="Gene3D" id="1.10.10.60">
    <property type="entry name" value="Homeodomain-like"/>
    <property type="match status" value="1"/>
</dbReference>
<name>A0A1I7MWK2_9HYPH</name>
<dbReference type="SUPFAM" id="SSF46689">
    <property type="entry name" value="Homeodomain-like"/>
    <property type="match status" value="1"/>
</dbReference>
<dbReference type="PANTHER" id="PTHR43479:SF11">
    <property type="entry name" value="ACREF_ENVCD OPERON REPRESSOR-RELATED"/>
    <property type="match status" value="1"/>
</dbReference>
<dbReference type="InterPro" id="IPR050624">
    <property type="entry name" value="HTH-type_Tx_Regulator"/>
</dbReference>
<evidence type="ECO:0000259" key="3">
    <source>
        <dbReference type="PROSITE" id="PS50977"/>
    </source>
</evidence>
<dbReference type="PROSITE" id="PS50977">
    <property type="entry name" value="HTH_TETR_2"/>
    <property type="match status" value="1"/>
</dbReference>
<evidence type="ECO:0000313" key="4">
    <source>
        <dbReference type="EMBL" id="SFV26755.1"/>
    </source>
</evidence>
<dbReference type="EMBL" id="FPCH01000001">
    <property type="protein sequence ID" value="SFV26755.1"/>
    <property type="molecule type" value="Genomic_DNA"/>
</dbReference>